<evidence type="ECO:0000259" key="6">
    <source>
        <dbReference type="PROSITE" id="PS50222"/>
    </source>
</evidence>
<comment type="caution">
    <text evidence="7">The sequence shown here is derived from an EMBL/GenBank/DDBJ whole genome shotgun (WGS) entry which is preliminary data.</text>
</comment>
<keyword evidence="4" id="KW-0443">Lipid metabolism</keyword>
<feature type="compositionally biased region" description="Basic and acidic residues" evidence="5">
    <location>
        <begin position="88"/>
        <end position="111"/>
    </location>
</feature>
<dbReference type="SUPFAM" id="SSF47473">
    <property type="entry name" value="EF-hand"/>
    <property type="match status" value="1"/>
</dbReference>
<reference evidence="7 8" key="1">
    <citation type="journal article" date="2024" name="BMC Biol.">
        <title>Comparative genomics of Ascetosporea gives new insight into the evolutionary basis for animal parasitism in Rhizaria.</title>
        <authorList>
            <person name="Hiltunen Thoren M."/>
            <person name="Onut-Brannstrom I."/>
            <person name="Alfjorden A."/>
            <person name="Peckova H."/>
            <person name="Swords F."/>
            <person name="Hooper C."/>
            <person name="Holzer A.S."/>
            <person name="Bass D."/>
            <person name="Burki F."/>
        </authorList>
    </citation>
    <scope>NUCLEOTIDE SEQUENCE [LARGE SCALE GENOMIC DNA]</scope>
    <source>
        <strain evidence="7">20-A016</strain>
    </source>
</reference>
<dbReference type="InterPro" id="IPR001192">
    <property type="entry name" value="PI-PLC_fam"/>
</dbReference>
<keyword evidence="3" id="KW-0442">Lipid degradation</keyword>
<accession>A0ABV2AFK3</accession>
<dbReference type="PROSITE" id="PS50222">
    <property type="entry name" value="EF_HAND_2"/>
    <property type="match status" value="1"/>
</dbReference>
<protein>
    <recommendedName>
        <fullName evidence="1">phosphoinositide phospholipase C</fullName>
        <ecNumber evidence="1">3.1.4.11</ecNumber>
    </recommendedName>
</protein>
<dbReference type="SUPFAM" id="SSF50729">
    <property type="entry name" value="PH domain-like"/>
    <property type="match status" value="1"/>
</dbReference>
<evidence type="ECO:0000313" key="8">
    <source>
        <dbReference type="Proteomes" id="UP001439008"/>
    </source>
</evidence>
<feature type="domain" description="EF-hand" evidence="6">
    <location>
        <begin position="254"/>
        <end position="289"/>
    </location>
</feature>
<evidence type="ECO:0000256" key="5">
    <source>
        <dbReference type="SAM" id="MobiDB-lite"/>
    </source>
</evidence>
<evidence type="ECO:0000313" key="7">
    <source>
        <dbReference type="EMBL" id="MES1918224.1"/>
    </source>
</evidence>
<gene>
    <name evidence="7" type="primary">PLCD4</name>
    <name evidence="7" type="ORF">MHBO_000225</name>
</gene>
<dbReference type="EMBL" id="JBDODL010000029">
    <property type="protein sequence ID" value="MES1918224.1"/>
    <property type="molecule type" value="Genomic_DNA"/>
</dbReference>
<proteinExistence type="predicted"/>
<dbReference type="Gene3D" id="1.10.238.10">
    <property type="entry name" value="EF-hand"/>
    <property type="match status" value="1"/>
</dbReference>
<organism evidence="7 8">
    <name type="scientific">Bonamia ostreae</name>
    <dbReference type="NCBI Taxonomy" id="126728"/>
    <lineage>
        <taxon>Eukaryota</taxon>
        <taxon>Sar</taxon>
        <taxon>Rhizaria</taxon>
        <taxon>Endomyxa</taxon>
        <taxon>Ascetosporea</taxon>
        <taxon>Haplosporida</taxon>
        <taxon>Bonamia</taxon>
    </lineage>
</organism>
<dbReference type="PANTHER" id="PTHR10336:SF36">
    <property type="entry name" value="1-PHOSPHATIDYLINOSITOL 4,5-BISPHOSPHATE PHOSPHODIESTERASE BETA-4"/>
    <property type="match status" value="1"/>
</dbReference>
<dbReference type="EC" id="3.1.4.11" evidence="1"/>
<feature type="region of interest" description="Disordered" evidence="5">
    <location>
        <begin position="17"/>
        <end position="111"/>
    </location>
</feature>
<sequence>MILKDLWNDCCSCYNNKQVSKSTKSKPIKIDKKAESTKSKSKIKIEKKAESTKSKSKIKIEKKAESTKSKSKIKIEKKAENEMIPTQETKKSLKMAKESTPSKRKVGEFKEGVNSPSSSIKTLSSISSFSFFKDSYDEKLQNGLESCLKGDKIEKLNRNLLPQKRVLYLSKKYDILYWGRFKSQSNSNIHITEIKRVYRLYDTKLLKDRKIEGVFSVVTNKRILYFDCLKRSRRNKWVAILQWCIDNIKTKGALDLLLLREEWNVFDENNDGKLVFKEVKKLLESLNVKFDYDEIIGMMKDISNGDFLTFEQFVELKKKLVCRYEFIDLFENYSDSSSKMSIKVF</sequence>
<dbReference type="InterPro" id="IPR011992">
    <property type="entry name" value="EF-hand-dom_pair"/>
</dbReference>
<feature type="compositionally biased region" description="Basic and acidic residues" evidence="5">
    <location>
        <begin position="28"/>
        <end position="81"/>
    </location>
</feature>
<dbReference type="GO" id="GO:0004435">
    <property type="term" value="F:phosphatidylinositol-4,5-bisphosphate phospholipase C activity"/>
    <property type="evidence" value="ECO:0007669"/>
    <property type="project" value="UniProtKB-EC"/>
</dbReference>
<evidence type="ECO:0000256" key="3">
    <source>
        <dbReference type="ARBA" id="ARBA00022963"/>
    </source>
</evidence>
<dbReference type="InterPro" id="IPR002048">
    <property type="entry name" value="EF_hand_dom"/>
</dbReference>
<evidence type="ECO:0000256" key="1">
    <source>
        <dbReference type="ARBA" id="ARBA00012368"/>
    </source>
</evidence>
<keyword evidence="2 7" id="KW-0378">Hydrolase</keyword>
<name>A0ABV2AFK3_9EUKA</name>
<evidence type="ECO:0000256" key="4">
    <source>
        <dbReference type="ARBA" id="ARBA00023098"/>
    </source>
</evidence>
<dbReference type="PANTHER" id="PTHR10336">
    <property type="entry name" value="PHOSPHOINOSITIDE-SPECIFIC PHOSPHOLIPASE C FAMILY PROTEIN"/>
    <property type="match status" value="1"/>
</dbReference>
<keyword evidence="8" id="KW-1185">Reference proteome</keyword>
<dbReference type="Proteomes" id="UP001439008">
    <property type="component" value="Unassembled WGS sequence"/>
</dbReference>
<evidence type="ECO:0000256" key="2">
    <source>
        <dbReference type="ARBA" id="ARBA00022801"/>
    </source>
</evidence>